<evidence type="ECO:0000313" key="9">
    <source>
        <dbReference type="EMBL" id="QDT55255.1"/>
    </source>
</evidence>
<feature type="signal peptide" evidence="8">
    <location>
        <begin position="1"/>
        <end position="20"/>
    </location>
</feature>
<keyword evidence="4" id="KW-0472">Membrane</keyword>
<feature type="compositionally biased region" description="Low complexity" evidence="7">
    <location>
        <begin position="638"/>
        <end position="654"/>
    </location>
</feature>
<proteinExistence type="predicted"/>
<sequence length="680" mass="75043" precursor="true">MPYPARNLARICTWSFMAFAGAGCNHGQPKIDYFGEPHAEVCKTNATEIDHPVIEECPNPDLLASHKPHTIRDRARTQVRDMSLAETVHIALQNSEVIRSAGTFLALGNSLLTNPDGAVRTVYDPAIQESGVLFGGRGVEAALADFDVQYNSVLNFSGNQNFNNSFGFQDTNAAEFSNALSKNFANGGSIQVFNEINYLRTNTPGLFGSNYSGAAGVTYRQPLLAGAGTEYTRIAGPIANSFGGISGVSQGVLIAKINNDLAISDFELAARNLMLDVETAYWDLYFAYRQFDTAIALRNSSLDAWRLTKKRAGQVENVLPADEAQARNTYYASRSIAETAQSNIFTAETRLRRLLALPVNDGTVIRPIDEPVTAEVLPDWEVSLSDAMNRRVELRRQKWNIKSLELQLVAAQDLTQPRLDAVGGYQVNAFGENLFDYNNGSPSGGYFSSLGSADQTGWQAGVQMNVPLGFRAANAQVRNYELRVARARKLLAAQELEIGHELAVAFQEVDRSYQTMRSNYLRFIAAEEDVAGREPRFRLGEELIDVLLRAYERRAQAEQTYYESVTQYNQALATLQLRRGTLLEYNGVHLSEGPWVPDAYGDAARQHKARSYARPDDTLYHDPAAFSTDYKTREMRYSTPKSSSPPEVESFEPGEPQPTPADEKPKTTGISAGALGRTES</sequence>
<evidence type="ECO:0000313" key="10">
    <source>
        <dbReference type="Proteomes" id="UP000315700"/>
    </source>
</evidence>
<dbReference type="GO" id="GO:1990281">
    <property type="term" value="C:efflux pump complex"/>
    <property type="evidence" value="ECO:0007669"/>
    <property type="project" value="TreeGrafter"/>
</dbReference>
<dbReference type="KEGG" id="ccos:Pan44_32980"/>
<protein>
    <submittedName>
        <fullName evidence="9">Outer membrane efflux protein</fullName>
    </submittedName>
</protein>
<evidence type="ECO:0000256" key="2">
    <source>
        <dbReference type="ARBA" id="ARBA00022452"/>
    </source>
</evidence>
<accession>A0A517SGJ7</accession>
<evidence type="ECO:0000256" key="8">
    <source>
        <dbReference type="SAM" id="SignalP"/>
    </source>
</evidence>
<gene>
    <name evidence="9" type="ORF">Pan44_32980</name>
</gene>
<organism evidence="9 10">
    <name type="scientific">Caulifigura coniformis</name>
    <dbReference type="NCBI Taxonomy" id="2527983"/>
    <lineage>
        <taxon>Bacteria</taxon>
        <taxon>Pseudomonadati</taxon>
        <taxon>Planctomycetota</taxon>
        <taxon>Planctomycetia</taxon>
        <taxon>Planctomycetales</taxon>
        <taxon>Planctomycetaceae</taxon>
        <taxon>Caulifigura</taxon>
    </lineage>
</organism>
<name>A0A517SGJ7_9PLAN</name>
<dbReference type="SUPFAM" id="SSF56954">
    <property type="entry name" value="Outer membrane efflux proteins (OEP)"/>
    <property type="match status" value="1"/>
</dbReference>
<keyword evidence="3" id="KW-0812">Transmembrane</keyword>
<evidence type="ECO:0000256" key="3">
    <source>
        <dbReference type="ARBA" id="ARBA00022692"/>
    </source>
</evidence>
<evidence type="ECO:0000256" key="7">
    <source>
        <dbReference type="SAM" id="MobiDB-lite"/>
    </source>
</evidence>
<keyword evidence="6" id="KW-0175">Coiled coil</keyword>
<evidence type="ECO:0000256" key="5">
    <source>
        <dbReference type="ARBA" id="ARBA00023237"/>
    </source>
</evidence>
<dbReference type="PROSITE" id="PS51257">
    <property type="entry name" value="PROKAR_LIPOPROTEIN"/>
    <property type="match status" value="1"/>
</dbReference>
<evidence type="ECO:0000256" key="4">
    <source>
        <dbReference type="ARBA" id="ARBA00023136"/>
    </source>
</evidence>
<feature type="region of interest" description="Disordered" evidence="7">
    <location>
        <begin position="631"/>
        <end position="680"/>
    </location>
</feature>
<dbReference type="EMBL" id="CP036271">
    <property type="protein sequence ID" value="QDT55255.1"/>
    <property type="molecule type" value="Genomic_DNA"/>
</dbReference>
<dbReference type="OrthoDB" id="229865at2"/>
<evidence type="ECO:0000256" key="6">
    <source>
        <dbReference type="SAM" id="Coils"/>
    </source>
</evidence>
<dbReference type="AlphaFoldDB" id="A0A517SGJ7"/>
<dbReference type="PANTHER" id="PTHR30026">
    <property type="entry name" value="OUTER MEMBRANE PROTEIN TOLC"/>
    <property type="match status" value="1"/>
</dbReference>
<dbReference type="GO" id="GO:0009279">
    <property type="term" value="C:cell outer membrane"/>
    <property type="evidence" value="ECO:0007669"/>
    <property type="project" value="UniProtKB-SubCell"/>
</dbReference>
<dbReference type="PANTHER" id="PTHR30026:SF23">
    <property type="entry name" value="TO APRF-PUTATIVE OUTER MEMBRANE EFFLUX PROTEIN OR SECRETED ALKALINE PHOSPHATASE-RELATED"/>
    <property type="match status" value="1"/>
</dbReference>
<feature type="coiled-coil region" evidence="6">
    <location>
        <begin position="470"/>
        <end position="497"/>
    </location>
</feature>
<keyword evidence="10" id="KW-1185">Reference proteome</keyword>
<dbReference type="InterPro" id="IPR051906">
    <property type="entry name" value="TolC-like"/>
</dbReference>
<keyword evidence="5" id="KW-0998">Cell outer membrane</keyword>
<comment type="subcellular location">
    <subcellularLocation>
        <location evidence="1">Cell outer membrane</location>
    </subcellularLocation>
</comment>
<dbReference type="GO" id="GO:0015562">
    <property type="term" value="F:efflux transmembrane transporter activity"/>
    <property type="evidence" value="ECO:0007669"/>
    <property type="project" value="InterPro"/>
</dbReference>
<keyword evidence="2" id="KW-1134">Transmembrane beta strand</keyword>
<dbReference type="Gene3D" id="1.20.1600.10">
    <property type="entry name" value="Outer membrane efflux proteins (OEP)"/>
    <property type="match status" value="1"/>
</dbReference>
<keyword evidence="8" id="KW-0732">Signal</keyword>
<evidence type="ECO:0000256" key="1">
    <source>
        <dbReference type="ARBA" id="ARBA00004442"/>
    </source>
</evidence>
<dbReference type="GO" id="GO:0015288">
    <property type="term" value="F:porin activity"/>
    <property type="evidence" value="ECO:0007669"/>
    <property type="project" value="TreeGrafter"/>
</dbReference>
<dbReference type="Proteomes" id="UP000315700">
    <property type="component" value="Chromosome"/>
</dbReference>
<dbReference type="InParanoid" id="A0A517SGJ7"/>
<feature type="chain" id="PRO_5022105431" evidence="8">
    <location>
        <begin position="21"/>
        <end position="680"/>
    </location>
</feature>
<reference evidence="9 10" key="1">
    <citation type="submission" date="2019-02" db="EMBL/GenBank/DDBJ databases">
        <title>Deep-cultivation of Planctomycetes and their phenomic and genomic characterization uncovers novel biology.</title>
        <authorList>
            <person name="Wiegand S."/>
            <person name="Jogler M."/>
            <person name="Boedeker C."/>
            <person name="Pinto D."/>
            <person name="Vollmers J."/>
            <person name="Rivas-Marin E."/>
            <person name="Kohn T."/>
            <person name="Peeters S.H."/>
            <person name="Heuer A."/>
            <person name="Rast P."/>
            <person name="Oberbeckmann S."/>
            <person name="Bunk B."/>
            <person name="Jeske O."/>
            <person name="Meyerdierks A."/>
            <person name="Storesund J.E."/>
            <person name="Kallscheuer N."/>
            <person name="Luecker S."/>
            <person name="Lage O.M."/>
            <person name="Pohl T."/>
            <person name="Merkel B.J."/>
            <person name="Hornburger P."/>
            <person name="Mueller R.-W."/>
            <person name="Bruemmer F."/>
            <person name="Labrenz M."/>
            <person name="Spormann A.M."/>
            <person name="Op den Camp H."/>
            <person name="Overmann J."/>
            <person name="Amann R."/>
            <person name="Jetten M.S.M."/>
            <person name="Mascher T."/>
            <person name="Medema M.H."/>
            <person name="Devos D.P."/>
            <person name="Kaster A.-K."/>
            <person name="Ovreas L."/>
            <person name="Rohde M."/>
            <person name="Galperin M.Y."/>
            <person name="Jogler C."/>
        </authorList>
    </citation>
    <scope>NUCLEOTIDE SEQUENCE [LARGE SCALE GENOMIC DNA]</scope>
    <source>
        <strain evidence="9 10">Pan44</strain>
    </source>
</reference>